<feature type="transmembrane region" description="Helical" evidence="1">
    <location>
        <begin position="15"/>
        <end position="33"/>
    </location>
</feature>
<feature type="transmembrane region" description="Helical" evidence="1">
    <location>
        <begin position="94"/>
        <end position="114"/>
    </location>
</feature>
<protein>
    <submittedName>
        <fullName evidence="2">Uncharacterized protein</fullName>
    </submittedName>
</protein>
<accession>A0A6C0IPZ2</accession>
<feature type="transmembrane region" description="Helical" evidence="1">
    <location>
        <begin position="62"/>
        <end position="82"/>
    </location>
</feature>
<dbReference type="AlphaFoldDB" id="A0A6C0IPZ2"/>
<evidence type="ECO:0000313" key="2">
    <source>
        <dbReference type="EMBL" id="QHT95278.1"/>
    </source>
</evidence>
<keyword evidence="1" id="KW-1133">Transmembrane helix</keyword>
<keyword evidence="1" id="KW-0812">Transmembrane</keyword>
<keyword evidence="1" id="KW-0472">Membrane</keyword>
<name>A0A6C0IPZ2_9ZZZZ</name>
<organism evidence="2">
    <name type="scientific">viral metagenome</name>
    <dbReference type="NCBI Taxonomy" id="1070528"/>
    <lineage>
        <taxon>unclassified sequences</taxon>
        <taxon>metagenomes</taxon>
        <taxon>organismal metagenomes</taxon>
    </lineage>
</organism>
<evidence type="ECO:0000256" key="1">
    <source>
        <dbReference type="SAM" id="Phobius"/>
    </source>
</evidence>
<reference evidence="2" key="1">
    <citation type="journal article" date="2020" name="Nature">
        <title>Giant virus diversity and host interactions through global metagenomics.</title>
        <authorList>
            <person name="Schulz F."/>
            <person name="Roux S."/>
            <person name="Paez-Espino D."/>
            <person name="Jungbluth S."/>
            <person name="Walsh D.A."/>
            <person name="Denef V.J."/>
            <person name="McMahon K.D."/>
            <person name="Konstantinidis K.T."/>
            <person name="Eloe-Fadrosh E.A."/>
            <person name="Kyrpides N.C."/>
            <person name="Woyke T."/>
        </authorList>
    </citation>
    <scope>NUCLEOTIDE SEQUENCE</scope>
    <source>
        <strain evidence="2">GVMAG-M-3300024261-37</strain>
    </source>
</reference>
<feature type="transmembrane region" description="Helical" evidence="1">
    <location>
        <begin position="147"/>
        <end position="167"/>
    </location>
</feature>
<dbReference type="EMBL" id="MN740239">
    <property type="protein sequence ID" value="QHT95278.1"/>
    <property type="molecule type" value="Genomic_DNA"/>
</dbReference>
<sequence length="168" mass="19151">MKLNLPLLNLSNSEMVILTFVVTGLWDVVLRIMNENFDDLPDIIKQVLPFIKYLDPYFKKHTLLAAALIAAFVGATTQPIIYSITPFPKNLNNVNYVLIFLINSFIISALYGFIMKATKLFPILEETYYKKLEEEGGVIRSMYHDGISGLIVQFTIFIILILGKMIIK</sequence>
<proteinExistence type="predicted"/>